<name>A0A9D1LK94_9CLOT</name>
<accession>A0A9D1LK94</accession>
<comment type="caution">
    <text evidence="2">The sequence shown here is derived from an EMBL/GenBank/DDBJ whole genome shotgun (WGS) entry which is preliminary data.</text>
</comment>
<reference evidence="2" key="2">
    <citation type="journal article" date="2021" name="PeerJ">
        <title>Extensive microbial diversity within the chicken gut microbiome revealed by metagenomics and culture.</title>
        <authorList>
            <person name="Gilroy R."/>
            <person name="Ravi A."/>
            <person name="Getino M."/>
            <person name="Pursley I."/>
            <person name="Horton D.L."/>
            <person name="Alikhan N.F."/>
            <person name="Baker D."/>
            <person name="Gharbi K."/>
            <person name="Hall N."/>
            <person name="Watson M."/>
            <person name="Adriaenssens E.M."/>
            <person name="Foster-Nyarko E."/>
            <person name="Jarju S."/>
            <person name="Secka A."/>
            <person name="Antonio M."/>
            <person name="Oren A."/>
            <person name="Chaudhuri R.R."/>
            <person name="La Ragione R."/>
            <person name="Hildebrand F."/>
            <person name="Pallen M.J."/>
        </authorList>
    </citation>
    <scope>NUCLEOTIDE SEQUENCE</scope>
    <source>
        <strain evidence="2">CHK191-8634</strain>
    </source>
</reference>
<reference evidence="2" key="1">
    <citation type="submission" date="2020-10" db="EMBL/GenBank/DDBJ databases">
        <authorList>
            <person name="Gilroy R."/>
        </authorList>
    </citation>
    <scope>NUCLEOTIDE SEQUENCE</scope>
    <source>
        <strain evidence="2">CHK191-8634</strain>
    </source>
</reference>
<feature type="transmembrane region" description="Helical" evidence="1">
    <location>
        <begin position="36"/>
        <end position="55"/>
    </location>
</feature>
<keyword evidence="1" id="KW-1133">Transmembrane helix</keyword>
<sequence length="60" mass="6579">MKAKKAVMTVLTVLCAAGAVAGYVLAREEGSARAEVWASALLILAFVCWQWQRALKNEKR</sequence>
<proteinExistence type="predicted"/>
<dbReference type="AlphaFoldDB" id="A0A9D1LK94"/>
<evidence type="ECO:0000313" key="2">
    <source>
        <dbReference type="EMBL" id="HIU42879.1"/>
    </source>
</evidence>
<dbReference type="Proteomes" id="UP000824073">
    <property type="component" value="Unassembled WGS sequence"/>
</dbReference>
<dbReference type="EMBL" id="DVMR01000012">
    <property type="protein sequence ID" value="HIU42879.1"/>
    <property type="molecule type" value="Genomic_DNA"/>
</dbReference>
<organism evidence="2 3">
    <name type="scientific">Candidatus Ventrousia excrementavium</name>
    <dbReference type="NCBI Taxonomy" id="2840961"/>
    <lineage>
        <taxon>Bacteria</taxon>
        <taxon>Bacillati</taxon>
        <taxon>Bacillota</taxon>
        <taxon>Clostridia</taxon>
        <taxon>Eubacteriales</taxon>
        <taxon>Clostridiaceae</taxon>
        <taxon>Clostridiaceae incertae sedis</taxon>
        <taxon>Candidatus Ventrousia</taxon>
    </lineage>
</organism>
<keyword evidence="1" id="KW-0812">Transmembrane</keyword>
<evidence type="ECO:0000256" key="1">
    <source>
        <dbReference type="SAM" id="Phobius"/>
    </source>
</evidence>
<protein>
    <submittedName>
        <fullName evidence="2">Uncharacterized protein</fullName>
    </submittedName>
</protein>
<keyword evidence="1" id="KW-0472">Membrane</keyword>
<gene>
    <name evidence="2" type="ORF">IAB67_01100</name>
</gene>
<evidence type="ECO:0000313" key="3">
    <source>
        <dbReference type="Proteomes" id="UP000824073"/>
    </source>
</evidence>